<evidence type="ECO:0000313" key="2">
    <source>
        <dbReference type="Proteomes" id="UP001162501"/>
    </source>
</evidence>
<gene>
    <name evidence="1" type="ORF">MRATA1EN3_LOCUS4944</name>
</gene>
<reference evidence="1" key="1">
    <citation type="submission" date="2023-05" db="EMBL/GenBank/DDBJ databases">
        <authorList>
            <consortium name="ELIXIR-Norway"/>
        </authorList>
    </citation>
    <scope>NUCLEOTIDE SEQUENCE</scope>
</reference>
<evidence type="ECO:0000313" key="1">
    <source>
        <dbReference type="EMBL" id="CAI9693731.1"/>
    </source>
</evidence>
<dbReference type="EMBL" id="OX596097">
    <property type="protein sequence ID" value="CAI9693731.1"/>
    <property type="molecule type" value="Genomic_DNA"/>
</dbReference>
<protein>
    <submittedName>
        <fullName evidence="1">Uncharacterized protein</fullName>
    </submittedName>
</protein>
<name>A0ACB0DZQ8_RANTA</name>
<accession>A0ACB0DZQ8</accession>
<organism evidence="1 2">
    <name type="scientific">Rangifer tarandus platyrhynchus</name>
    <name type="common">Svalbard reindeer</name>
    <dbReference type="NCBI Taxonomy" id="3082113"/>
    <lineage>
        <taxon>Eukaryota</taxon>
        <taxon>Metazoa</taxon>
        <taxon>Chordata</taxon>
        <taxon>Craniata</taxon>
        <taxon>Vertebrata</taxon>
        <taxon>Euteleostomi</taxon>
        <taxon>Mammalia</taxon>
        <taxon>Eutheria</taxon>
        <taxon>Laurasiatheria</taxon>
        <taxon>Artiodactyla</taxon>
        <taxon>Ruminantia</taxon>
        <taxon>Pecora</taxon>
        <taxon>Cervidae</taxon>
        <taxon>Odocoileinae</taxon>
        <taxon>Rangifer</taxon>
    </lineage>
</organism>
<dbReference type="Proteomes" id="UP001162501">
    <property type="component" value="Chromosome 13"/>
</dbReference>
<proteinExistence type="predicted"/>
<sequence length="177" mass="17453">MPRPPRGPVRAGAGSSAALRALASHSPDGGPAFPTGGAGGGEGLVVGGVAVERDGDPAETRGVGSPWQWTRGPPGRRGRLRASWQGARGRPPGRPPGRAARLISMGEGRWRGGCAGRAGTSLAGPAGRAETQSASDGGGGARPFTRRGGPGAGSEEFPPPGAKNSAWAGRGSAAPRS</sequence>